<feature type="compositionally biased region" description="Low complexity" evidence="1">
    <location>
        <begin position="21"/>
        <end position="42"/>
    </location>
</feature>
<feature type="compositionally biased region" description="Polar residues" evidence="1">
    <location>
        <begin position="43"/>
        <end position="53"/>
    </location>
</feature>
<accession>M7U1K6</accession>
<evidence type="ECO:0000313" key="3">
    <source>
        <dbReference type="Proteomes" id="UP000012045"/>
    </source>
</evidence>
<feature type="region of interest" description="Disordered" evidence="1">
    <location>
        <begin position="1"/>
        <end position="111"/>
    </location>
</feature>
<protein>
    <submittedName>
        <fullName evidence="2">Uncharacterized protein</fullName>
    </submittedName>
</protein>
<dbReference type="AlphaFoldDB" id="M7U1K6"/>
<reference evidence="3" key="1">
    <citation type="journal article" date="2013" name="Genome Announc.">
        <title>Draft genome sequence of Botrytis cinerea BcDW1, inoculum for noble rot of grape berries.</title>
        <authorList>
            <person name="Blanco-Ulate B."/>
            <person name="Allen G."/>
            <person name="Powell A.L."/>
            <person name="Cantu D."/>
        </authorList>
    </citation>
    <scope>NUCLEOTIDE SEQUENCE [LARGE SCALE GENOMIC DNA]</scope>
    <source>
        <strain evidence="3">BcDW1</strain>
    </source>
</reference>
<proteinExistence type="predicted"/>
<name>M7U1K6_BOTF1</name>
<gene>
    <name evidence="2" type="ORF">BcDW1_3898</name>
</gene>
<evidence type="ECO:0000256" key="1">
    <source>
        <dbReference type="SAM" id="MobiDB-lite"/>
    </source>
</evidence>
<sequence>MQATPKPTGHPTKADKKKTKANTAANSKVVKPQPSSSTQTSSGESATPSQTRTIKIRNEGDSSNGGITDAYDKDERRIANRKEQNLKARKADPAPSTTQKFVGKMKGKVGL</sequence>
<dbReference type="HOGENOM" id="CLU_2157981_0_0_1"/>
<organism evidence="2 3">
    <name type="scientific">Botryotinia fuckeliana (strain BcDW1)</name>
    <name type="common">Noble rot fungus</name>
    <name type="synonym">Botrytis cinerea</name>
    <dbReference type="NCBI Taxonomy" id="1290391"/>
    <lineage>
        <taxon>Eukaryota</taxon>
        <taxon>Fungi</taxon>
        <taxon>Dikarya</taxon>
        <taxon>Ascomycota</taxon>
        <taxon>Pezizomycotina</taxon>
        <taxon>Leotiomycetes</taxon>
        <taxon>Helotiales</taxon>
        <taxon>Sclerotiniaceae</taxon>
        <taxon>Botrytis</taxon>
    </lineage>
</organism>
<feature type="compositionally biased region" description="Basic and acidic residues" evidence="1">
    <location>
        <begin position="70"/>
        <end position="92"/>
    </location>
</feature>
<dbReference type="EMBL" id="KB707827">
    <property type="protein sequence ID" value="EMR87445.1"/>
    <property type="molecule type" value="Genomic_DNA"/>
</dbReference>
<evidence type="ECO:0000313" key="2">
    <source>
        <dbReference type="EMBL" id="EMR87445.1"/>
    </source>
</evidence>
<dbReference type="Proteomes" id="UP000012045">
    <property type="component" value="Unassembled WGS sequence"/>
</dbReference>